<feature type="compositionally biased region" description="Basic residues" evidence="6">
    <location>
        <begin position="506"/>
        <end position="536"/>
    </location>
</feature>
<dbReference type="Pfam" id="PF00096">
    <property type="entry name" value="zf-C2H2"/>
    <property type="match status" value="1"/>
</dbReference>
<accession>A0A8S4MVB9</accession>
<dbReference type="SUPFAM" id="SSF57667">
    <property type="entry name" value="beta-beta-alpha zinc fingers"/>
    <property type="match status" value="3"/>
</dbReference>
<dbReference type="PANTHER" id="PTHR24379">
    <property type="entry name" value="KRAB AND ZINC FINGER DOMAIN-CONTAINING"/>
    <property type="match status" value="1"/>
</dbReference>
<feature type="region of interest" description="Disordered" evidence="6">
    <location>
        <begin position="474"/>
        <end position="587"/>
    </location>
</feature>
<evidence type="ECO:0000256" key="2">
    <source>
        <dbReference type="ARBA" id="ARBA00022737"/>
    </source>
</evidence>
<feature type="non-terminal residue" evidence="8">
    <location>
        <position position="587"/>
    </location>
</feature>
<keyword evidence="1" id="KW-0479">Metal-binding</keyword>
<feature type="domain" description="C2H2-type" evidence="7">
    <location>
        <begin position="211"/>
        <end position="239"/>
    </location>
</feature>
<evidence type="ECO:0000313" key="9">
    <source>
        <dbReference type="Proteomes" id="UP000749559"/>
    </source>
</evidence>
<feature type="domain" description="C2H2-type" evidence="7">
    <location>
        <begin position="271"/>
        <end position="298"/>
    </location>
</feature>
<dbReference type="PROSITE" id="PS00028">
    <property type="entry name" value="ZINC_FINGER_C2H2_1"/>
    <property type="match status" value="7"/>
</dbReference>
<feature type="domain" description="C2H2-type" evidence="7">
    <location>
        <begin position="354"/>
        <end position="381"/>
    </location>
</feature>
<dbReference type="Gene3D" id="3.30.160.60">
    <property type="entry name" value="Classic Zinc Finger"/>
    <property type="match status" value="5"/>
</dbReference>
<dbReference type="PROSITE" id="PS50157">
    <property type="entry name" value="ZINC_FINGER_C2H2_2"/>
    <property type="match status" value="6"/>
</dbReference>
<evidence type="ECO:0000259" key="7">
    <source>
        <dbReference type="PROSITE" id="PS50157"/>
    </source>
</evidence>
<organism evidence="8 9">
    <name type="scientific">Owenia fusiformis</name>
    <name type="common">Polychaete worm</name>
    <dbReference type="NCBI Taxonomy" id="6347"/>
    <lineage>
        <taxon>Eukaryota</taxon>
        <taxon>Metazoa</taxon>
        <taxon>Spiralia</taxon>
        <taxon>Lophotrochozoa</taxon>
        <taxon>Annelida</taxon>
        <taxon>Polychaeta</taxon>
        <taxon>Sedentaria</taxon>
        <taxon>Canalipalpata</taxon>
        <taxon>Sabellida</taxon>
        <taxon>Oweniida</taxon>
        <taxon>Oweniidae</taxon>
        <taxon>Owenia</taxon>
    </lineage>
</organism>
<feature type="domain" description="C2H2-type" evidence="7">
    <location>
        <begin position="413"/>
        <end position="442"/>
    </location>
</feature>
<dbReference type="InterPro" id="IPR036236">
    <property type="entry name" value="Znf_C2H2_sf"/>
</dbReference>
<keyword evidence="2" id="KW-0677">Repeat</keyword>
<feature type="domain" description="C2H2-type" evidence="7">
    <location>
        <begin position="299"/>
        <end position="327"/>
    </location>
</feature>
<feature type="compositionally biased region" description="Polar residues" evidence="6">
    <location>
        <begin position="493"/>
        <end position="503"/>
    </location>
</feature>
<keyword evidence="3 5" id="KW-0863">Zinc-finger</keyword>
<evidence type="ECO:0000256" key="1">
    <source>
        <dbReference type="ARBA" id="ARBA00022723"/>
    </source>
</evidence>
<dbReference type="GO" id="GO:0008270">
    <property type="term" value="F:zinc ion binding"/>
    <property type="evidence" value="ECO:0007669"/>
    <property type="project" value="UniProtKB-KW"/>
</dbReference>
<gene>
    <name evidence="8" type="ORF">OFUS_LOCUS116</name>
</gene>
<dbReference type="OrthoDB" id="2687452at2759"/>
<feature type="compositionally biased region" description="Polar residues" evidence="6">
    <location>
        <begin position="570"/>
        <end position="587"/>
    </location>
</feature>
<evidence type="ECO:0000256" key="6">
    <source>
        <dbReference type="SAM" id="MobiDB-lite"/>
    </source>
</evidence>
<evidence type="ECO:0000313" key="8">
    <source>
        <dbReference type="EMBL" id="CAH1772340.1"/>
    </source>
</evidence>
<dbReference type="EMBL" id="CAIIXF020000001">
    <property type="protein sequence ID" value="CAH1772340.1"/>
    <property type="molecule type" value="Genomic_DNA"/>
</dbReference>
<protein>
    <recommendedName>
        <fullName evidence="7">C2H2-type domain-containing protein</fullName>
    </recommendedName>
</protein>
<keyword evidence="9" id="KW-1185">Reference proteome</keyword>
<comment type="caution">
    <text evidence="8">The sequence shown here is derived from an EMBL/GenBank/DDBJ whole genome shotgun (WGS) entry which is preliminary data.</text>
</comment>
<keyword evidence="4" id="KW-0862">Zinc</keyword>
<reference evidence="8" key="1">
    <citation type="submission" date="2022-03" db="EMBL/GenBank/DDBJ databases">
        <authorList>
            <person name="Martin C."/>
        </authorList>
    </citation>
    <scope>NUCLEOTIDE SEQUENCE</scope>
</reference>
<feature type="compositionally biased region" description="Basic and acidic residues" evidence="6">
    <location>
        <begin position="540"/>
        <end position="564"/>
    </location>
</feature>
<evidence type="ECO:0000256" key="3">
    <source>
        <dbReference type="ARBA" id="ARBA00022771"/>
    </source>
</evidence>
<dbReference type="PANTHER" id="PTHR24379:SF121">
    <property type="entry name" value="C2H2-TYPE DOMAIN-CONTAINING PROTEIN"/>
    <property type="match status" value="1"/>
</dbReference>
<name>A0A8S4MVB9_OWEFU</name>
<evidence type="ECO:0000256" key="4">
    <source>
        <dbReference type="ARBA" id="ARBA00022833"/>
    </source>
</evidence>
<dbReference type="InterPro" id="IPR013087">
    <property type="entry name" value="Znf_C2H2_type"/>
</dbReference>
<sequence length="587" mass="68751">MTDCVDVQNKPTETVEDSMAICPPDSEQLEQNIEEKTTLIEVKCEQPEYDEHTEESLNTVTVYQPDVWQQKVTPPPRAAKRKARDKCKKIAVDDSGIDVSDRTFSVRSTCRRKHKTYYCEHCTYAIGKHDLMQSHYRTEHPKLAKMHKCTYKGCDYSCNCRKSIQAHILAIHKNVKFRCTHPDCTFETNSRTKLRYHTKSQHLAVEEFKPWKCDECELRFCHVYDLNRHHYVRHMPEKPYSCDEKDCNYKCKSTWELKSHKSQSHSDIRPYKCGQCGLRTKVLSDLRKHMIRHLNVREHQCGICDKKFICAADAKRHRDDIHSDLQIKCEYCPYIAKSRAKFRKHLEKHGSRWFSCAHCSQKYHSKSSLKQHIRTHDPDRPFPCPICEEYVATSVFTLVVHIGKLHKDYRYLYECIVCRRSYNKSCQLRQHFETDLHKMTKAADPALKDEPDDLYKGLMEKLYSVNGVKKTTKKKEKYKWADNLKGPRPKISPKSNDLVNGTSKAIPKKPPSRKRKTCEKATKSRKGNTRNKKRKGQMSNEKKDSHVGTVKEECEDTPIHDESKRKRKSNNCYATATESTCENTDQM</sequence>
<dbReference type="Proteomes" id="UP000749559">
    <property type="component" value="Unassembled WGS sequence"/>
</dbReference>
<proteinExistence type="predicted"/>
<feature type="domain" description="C2H2-type" evidence="7">
    <location>
        <begin position="240"/>
        <end position="270"/>
    </location>
</feature>
<dbReference type="AlphaFoldDB" id="A0A8S4MVB9"/>
<evidence type="ECO:0000256" key="5">
    <source>
        <dbReference type="PROSITE-ProRule" id="PRU00042"/>
    </source>
</evidence>
<dbReference type="SMART" id="SM00355">
    <property type="entry name" value="ZnF_C2H2"/>
    <property type="match status" value="11"/>
</dbReference>